<reference evidence="1 2" key="2">
    <citation type="journal article" date="2022" name="Mol. Ecol. Resour.">
        <title>The genomes of chicory, endive, great burdock and yacon provide insights into Asteraceae paleo-polyploidization history and plant inulin production.</title>
        <authorList>
            <person name="Fan W."/>
            <person name="Wang S."/>
            <person name="Wang H."/>
            <person name="Wang A."/>
            <person name="Jiang F."/>
            <person name="Liu H."/>
            <person name="Zhao H."/>
            <person name="Xu D."/>
            <person name="Zhang Y."/>
        </authorList>
    </citation>
    <scope>NUCLEOTIDE SEQUENCE [LARGE SCALE GENOMIC DNA]</scope>
    <source>
        <strain evidence="2">cv. Yunnan</strain>
        <tissue evidence="1">Leaves</tissue>
    </source>
</reference>
<gene>
    <name evidence="1" type="ORF">L1987_44904</name>
</gene>
<protein>
    <submittedName>
        <fullName evidence="1">Uncharacterized protein</fullName>
    </submittedName>
</protein>
<comment type="caution">
    <text evidence="1">The sequence shown here is derived from an EMBL/GenBank/DDBJ whole genome shotgun (WGS) entry which is preliminary data.</text>
</comment>
<accession>A0ACB9GQQ7</accession>
<keyword evidence="2" id="KW-1185">Reference proteome</keyword>
<organism evidence="1 2">
    <name type="scientific">Smallanthus sonchifolius</name>
    <dbReference type="NCBI Taxonomy" id="185202"/>
    <lineage>
        <taxon>Eukaryota</taxon>
        <taxon>Viridiplantae</taxon>
        <taxon>Streptophyta</taxon>
        <taxon>Embryophyta</taxon>
        <taxon>Tracheophyta</taxon>
        <taxon>Spermatophyta</taxon>
        <taxon>Magnoliopsida</taxon>
        <taxon>eudicotyledons</taxon>
        <taxon>Gunneridae</taxon>
        <taxon>Pentapetalae</taxon>
        <taxon>asterids</taxon>
        <taxon>campanulids</taxon>
        <taxon>Asterales</taxon>
        <taxon>Asteraceae</taxon>
        <taxon>Asteroideae</taxon>
        <taxon>Heliantheae alliance</taxon>
        <taxon>Millerieae</taxon>
        <taxon>Smallanthus</taxon>
    </lineage>
</organism>
<sequence length="138" mass="16794">MDIVLTFPGFEEGSRNYCHTLDIFLKKQARENFMVPTSDSRHRREIGERDTRKYVNLFWSMVWRFDFDMNWTSEKKTYSRFCAASPASAIRRRRVSLSASRKSLAASRRPRWSGRRRRRTQRMFLRRRRWRSSACNCR</sequence>
<dbReference type="EMBL" id="CM042031">
    <property type="protein sequence ID" value="KAI3785779.1"/>
    <property type="molecule type" value="Genomic_DNA"/>
</dbReference>
<evidence type="ECO:0000313" key="1">
    <source>
        <dbReference type="EMBL" id="KAI3785779.1"/>
    </source>
</evidence>
<evidence type="ECO:0000313" key="2">
    <source>
        <dbReference type="Proteomes" id="UP001056120"/>
    </source>
</evidence>
<proteinExistence type="predicted"/>
<name>A0ACB9GQQ7_9ASTR</name>
<dbReference type="Proteomes" id="UP001056120">
    <property type="component" value="Linkage Group LG14"/>
</dbReference>
<reference evidence="2" key="1">
    <citation type="journal article" date="2022" name="Mol. Ecol. Resour.">
        <title>The genomes of chicory, endive, great burdock and yacon provide insights into Asteraceae palaeo-polyploidization history and plant inulin production.</title>
        <authorList>
            <person name="Fan W."/>
            <person name="Wang S."/>
            <person name="Wang H."/>
            <person name="Wang A."/>
            <person name="Jiang F."/>
            <person name="Liu H."/>
            <person name="Zhao H."/>
            <person name="Xu D."/>
            <person name="Zhang Y."/>
        </authorList>
    </citation>
    <scope>NUCLEOTIDE SEQUENCE [LARGE SCALE GENOMIC DNA]</scope>
    <source>
        <strain evidence="2">cv. Yunnan</strain>
    </source>
</reference>